<evidence type="ECO:0000313" key="2">
    <source>
        <dbReference type="EMBL" id="OCK83140.1"/>
    </source>
</evidence>
<dbReference type="Pfam" id="PF06985">
    <property type="entry name" value="HET"/>
    <property type="match status" value="1"/>
</dbReference>
<dbReference type="AlphaFoldDB" id="A0A8E2EFN5"/>
<dbReference type="InterPro" id="IPR052895">
    <property type="entry name" value="HetReg/Transcr_Mod"/>
</dbReference>
<gene>
    <name evidence="2" type="ORF">K432DRAFT_291680</name>
</gene>
<name>A0A8E2EFN5_9PEZI</name>
<evidence type="ECO:0000313" key="3">
    <source>
        <dbReference type="Proteomes" id="UP000250266"/>
    </source>
</evidence>
<dbReference type="PANTHER" id="PTHR24148:SF73">
    <property type="entry name" value="HET DOMAIN PROTEIN (AFU_ORTHOLOGUE AFUA_8G01020)"/>
    <property type="match status" value="1"/>
</dbReference>
<dbReference type="PANTHER" id="PTHR24148">
    <property type="entry name" value="ANKYRIN REPEAT DOMAIN-CONTAINING PROTEIN 39 HOMOLOG-RELATED"/>
    <property type="match status" value="1"/>
</dbReference>
<organism evidence="2 3">
    <name type="scientific">Lepidopterella palustris CBS 459.81</name>
    <dbReference type="NCBI Taxonomy" id="1314670"/>
    <lineage>
        <taxon>Eukaryota</taxon>
        <taxon>Fungi</taxon>
        <taxon>Dikarya</taxon>
        <taxon>Ascomycota</taxon>
        <taxon>Pezizomycotina</taxon>
        <taxon>Dothideomycetes</taxon>
        <taxon>Pleosporomycetidae</taxon>
        <taxon>Mytilinidiales</taxon>
        <taxon>Argynnaceae</taxon>
        <taxon>Lepidopterella</taxon>
    </lineage>
</organism>
<proteinExistence type="predicted"/>
<reference evidence="2 3" key="1">
    <citation type="journal article" date="2016" name="Nat. Commun.">
        <title>Ectomycorrhizal ecology is imprinted in the genome of the dominant symbiotic fungus Cenococcum geophilum.</title>
        <authorList>
            <consortium name="DOE Joint Genome Institute"/>
            <person name="Peter M."/>
            <person name="Kohler A."/>
            <person name="Ohm R.A."/>
            <person name="Kuo A."/>
            <person name="Krutzmann J."/>
            <person name="Morin E."/>
            <person name="Arend M."/>
            <person name="Barry K.W."/>
            <person name="Binder M."/>
            <person name="Choi C."/>
            <person name="Clum A."/>
            <person name="Copeland A."/>
            <person name="Grisel N."/>
            <person name="Haridas S."/>
            <person name="Kipfer T."/>
            <person name="LaButti K."/>
            <person name="Lindquist E."/>
            <person name="Lipzen A."/>
            <person name="Maire R."/>
            <person name="Meier B."/>
            <person name="Mihaltcheva S."/>
            <person name="Molinier V."/>
            <person name="Murat C."/>
            <person name="Poggeler S."/>
            <person name="Quandt C.A."/>
            <person name="Sperisen C."/>
            <person name="Tritt A."/>
            <person name="Tisserant E."/>
            <person name="Crous P.W."/>
            <person name="Henrissat B."/>
            <person name="Nehls U."/>
            <person name="Egli S."/>
            <person name="Spatafora J.W."/>
            <person name="Grigoriev I.V."/>
            <person name="Martin F.M."/>
        </authorList>
    </citation>
    <scope>NUCLEOTIDE SEQUENCE [LARGE SCALE GENOMIC DNA]</scope>
    <source>
        <strain evidence="2 3">CBS 459.81</strain>
    </source>
</reference>
<dbReference type="EMBL" id="KV744868">
    <property type="protein sequence ID" value="OCK83140.1"/>
    <property type="molecule type" value="Genomic_DNA"/>
</dbReference>
<accession>A0A8E2EFN5</accession>
<keyword evidence="3" id="KW-1185">Reference proteome</keyword>
<feature type="non-terminal residue" evidence="2">
    <location>
        <position position="150"/>
    </location>
</feature>
<dbReference type="Proteomes" id="UP000250266">
    <property type="component" value="Unassembled WGS sequence"/>
</dbReference>
<protein>
    <submittedName>
        <fullName evidence="2">HET-domain-containing protein</fullName>
    </submittedName>
</protein>
<dbReference type="InterPro" id="IPR010730">
    <property type="entry name" value="HET"/>
</dbReference>
<feature type="domain" description="Heterokaryon incompatibility" evidence="1">
    <location>
        <begin position="48"/>
        <end position="146"/>
    </location>
</feature>
<sequence length="150" mass="16980">MAFKPEKFTYQPLEEPMEFRLLELLPGERDDPLNCSLYHSSLTSHPHYYAVSYTWGTPGLFQEIELNGVAHPIQANLFDFLQQLRLPDAPATLWVDALCINQSDILEKNIQVPLMGAIYSIAKSVLVWLGPQADGSEEYFDSCNQITSES</sequence>
<evidence type="ECO:0000259" key="1">
    <source>
        <dbReference type="Pfam" id="PF06985"/>
    </source>
</evidence>
<dbReference type="OrthoDB" id="194358at2759"/>